<dbReference type="GO" id="GO:0009236">
    <property type="term" value="P:cobalamin biosynthetic process"/>
    <property type="evidence" value="ECO:0007669"/>
    <property type="project" value="UniProtKB-UniPathway"/>
</dbReference>
<dbReference type="PANTHER" id="PTHR43182">
    <property type="entry name" value="COBALT-PRECORRIN-6B C(15)-METHYLTRANSFERASE (DECARBOXYLATING)"/>
    <property type="match status" value="1"/>
</dbReference>
<keyword evidence="4" id="KW-0808">Transferase</keyword>
<proteinExistence type="predicted"/>
<comment type="pathway">
    <text evidence="1">Cofactor biosynthesis; adenosylcobalamin biosynthesis.</text>
</comment>
<dbReference type="InterPro" id="IPR012818">
    <property type="entry name" value="CbiE"/>
</dbReference>
<dbReference type="GO" id="GO:0032259">
    <property type="term" value="P:methylation"/>
    <property type="evidence" value="ECO:0007669"/>
    <property type="project" value="UniProtKB-KW"/>
</dbReference>
<dbReference type="InterPro" id="IPR035996">
    <property type="entry name" value="4pyrrol_Methylase_sf"/>
</dbReference>
<name>A0A8J3XQR0_9ACTN</name>
<keyword evidence="2" id="KW-0169">Cobalamin biosynthesis</keyword>
<feature type="compositionally biased region" description="Low complexity" evidence="6">
    <location>
        <begin position="415"/>
        <end position="440"/>
    </location>
</feature>
<keyword evidence="3" id="KW-0489">Methyltransferase</keyword>
<keyword evidence="9" id="KW-1185">Reference proteome</keyword>
<dbReference type="InterPro" id="IPR000878">
    <property type="entry name" value="4pyrrol_Mease"/>
</dbReference>
<dbReference type="Gene3D" id="3.40.1010.10">
    <property type="entry name" value="Cobalt-precorrin-4 Transmethylase, Domain 1"/>
    <property type="match status" value="1"/>
</dbReference>
<organism evidence="8 9">
    <name type="scientific">Planotetraspora silvatica</name>
    <dbReference type="NCBI Taxonomy" id="234614"/>
    <lineage>
        <taxon>Bacteria</taxon>
        <taxon>Bacillati</taxon>
        <taxon>Actinomycetota</taxon>
        <taxon>Actinomycetes</taxon>
        <taxon>Streptosporangiales</taxon>
        <taxon>Streptosporangiaceae</taxon>
        <taxon>Planotetraspora</taxon>
    </lineage>
</organism>
<dbReference type="Gene3D" id="3.40.50.150">
    <property type="entry name" value="Vaccinia Virus protein VP39"/>
    <property type="match status" value="1"/>
</dbReference>
<evidence type="ECO:0000313" key="9">
    <source>
        <dbReference type="Proteomes" id="UP000644610"/>
    </source>
</evidence>
<dbReference type="CDD" id="cd11644">
    <property type="entry name" value="Precorrin-6Y-MT"/>
    <property type="match status" value="1"/>
</dbReference>
<dbReference type="EMBL" id="BOOQ01000042">
    <property type="protein sequence ID" value="GII49460.1"/>
    <property type="molecule type" value="Genomic_DNA"/>
</dbReference>
<evidence type="ECO:0000256" key="1">
    <source>
        <dbReference type="ARBA" id="ARBA00004953"/>
    </source>
</evidence>
<dbReference type="AlphaFoldDB" id="A0A8J3XQR0"/>
<dbReference type="InterPro" id="IPR006365">
    <property type="entry name" value="Cbl_synth_CobL"/>
</dbReference>
<sequence length="440" mass="44792">MLIGAARQLELIPGFTGERIAWPSPLLPALPGLIEAHAARAVCVLASGDPMFFGVGSTLVRLLGPEKLRVLPHLSSLSLACARLGWPVEQVEVVSLVGRPLATVNAAVSPGRRLIVLSADGGGPDQVASLLTARGYGASGMTVLSDLGSDAESRRDGVAARWPHSASPALNVIGVECAADPGTRPLALVPGLPDEAFEHDGQLTKREVRAVSLSRLAPLPGELLWDVGAGAGSIAIEWMRMHPSCTAVAVEGRADRGERIRRNAETLGVPGLRVVDGTAPAALAGLPAPDAVFVGGGVTVPGVVEACWTALRPGGRLVANAVTLESEAVVARWYGRLGGDLVRLSVQRASPVGGFTGWRAMMPVTVWSVVKESGIAGMAVEELGTAGTAVEELGTAGTAVEELGTADMAVEEPAGEGSEAAGPAAGGPVVRAPAGDGDLS</sequence>
<feature type="domain" description="Tetrapyrrole methylase" evidence="7">
    <location>
        <begin position="35"/>
        <end position="154"/>
    </location>
</feature>
<dbReference type="SUPFAM" id="SSF53790">
    <property type="entry name" value="Tetrapyrrole methylase"/>
    <property type="match status" value="1"/>
</dbReference>
<dbReference type="UniPathway" id="UPA00148"/>
<evidence type="ECO:0000256" key="5">
    <source>
        <dbReference type="ARBA" id="ARBA00022691"/>
    </source>
</evidence>
<evidence type="ECO:0000256" key="2">
    <source>
        <dbReference type="ARBA" id="ARBA00022573"/>
    </source>
</evidence>
<dbReference type="InterPro" id="IPR014777">
    <property type="entry name" value="4pyrrole_Mease_sub1"/>
</dbReference>
<protein>
    <submittedName>
        <fullName evidence="8">Precorrin-6Y C(5,15)-methyltransferase [decarboxylating]</fullName>
    </submittedName>
</protein>
<dbReference type="SUPFAM" id="SSF53335">
    <property type="entry name" value="S-adenosyl-L-methionine-dependent methyltransferases"/>
    <property type="match status" value="1"/>
</dbReference>
<evidence type="ECO:0000256" key="3">
    <source>
        <dbReference type="ARBA" id="ARBA00022603"/>
    </source>
</evidence>
<evidence type="ECO:0000313" key="8">
    <source>
        <dbReference type="EMBL" id="GII49460.1"/>
    </source>
</evidence>
<dbReference type="InterPro" id="IPR014008">
    <property type="entry name" value="Cbl_synth_MTase_CbiT"/>
</dbReference>
<evidence type="ECO:0000256" key="6">
    <source>
        <dbReference type="SAM" id="MobiDB-lite"/>
    </source>
</evidence>
<dbReference type="InterPro" id="IPR029063">
    <property type="entry name" value="SAM-dependent_MTases_sf"/>
</dbReference>
<gene>
    <name evidence="8" type="primary">cobL</name>
    <name evidence="8" type="ORF">Psi02_58840</name>
</gene>
<evidence type="ECO:0000259" key="7">
    <source>
        <dbReference type="Pfam" id="PF00590"/>
    </source>
</evidence>
<keyword evidence="5" id="KW-0949">S-adenosyl-L-methionine</keyword>
<feature type="region of interest" description="Disordered" evidence="6">
    <location>
        <begin position="410"/>
        <end position="440"/>
    </location>
</feature>
<dbReference type="PANTHER" id="PTHR43182:SF1">
    <property type="entry name" value="COBALT-PRECORRIN-7 C(5)-METHYLTRANSFERASE"/>
    <property type="match status" value="1"/>
</dbReference>
<dbReference type="NCBIfam" id="TIGR02467">
    <property type="entry name" value="CbiE"/>
    <property type="match status" value="1"/>
</dbReference>
<comment type="caution">
    <text evidence="8">The sequence shown here is derived from an EMBL/GenBank/DDBJ whole genome shotgun (WGS) entry which is preliminary data.</text>
</comment>
<dbReference type="Proteomes" id="UP000644610">
    <property type="component" value="Unassembled WGS sequence"/>
</dbReference>
<dbReference type="NCBIfam" id="TIGR02469">
    <property type="entry name" value="CbiT"/>
    <property type="match status" value="1"/>
</dbReference>
<reference evidence="8" key="1">
    <citation type="submission" date="2021-01" db="EMBL/GenBank/DDBJ databases">
        <title>Whole genome shotgun sequence of Planotetraspora silvatica NBRC 100141.</title>
        <authorList>
            <person name="Komaki H."/>
            <person name="Tamura T."/>
        </authorList>
    </citation>
    <scope>NUCLEOTIDE SEQUENCE</scope>
    <source>
        <strain evidence="8">NBRC 100141</strain>
    </source>
</reference>
<dbReference type="InterPro" id="IPR050714">
    <property type="entry name" value="Cobalamin_biosynth_MTase"/>
</dbReference>
<dbReference type="Pfam" id="PF00590">
    <property type="entry name" value="TP_methylase"/>
    <property type="match status" value="1"/>
</dbReference>
<evidence type="ECO:0000256" key="4">
    <source>
        <dbReference type="ARBA" id="ARBA00022679"/>
    </source>
</evidence>
<dbReference type="PIRSF" id="PIRSF036428">
    <property type="entry name" value="CobL"/>
    <property type="match status" value="1"/>
</dbReference>
<accession>A0A8J3XQR0</accession>
<dbReference type="GO" id="GO:0008276">
    <property type="term" value="F:protein methyltransferase activity"/>
    <property type="evidence" value="ECO:0007669"/>
    <property type="project" value="InterPro"/>
</dbReference>